<dbReference type="GO" id="GO:0000447">
    <property type="term" value="P:endonucleolytic cleavage in ITS1 to separate SSU-rRNA from 5.8S rRNA and LSU-rRNA from tricistronic rRNA transcript (SSU-rRNA, 5.8S rRNA, LSU-rRNA)"/>
    <property type="evidence" value="ECO:0007669"/>
    <property type="project" value="TreeGrafter"/>
</dbReference>
<evidence type="ECO:0000256" key="8">
    <source>
        <dbReference type="ARBA" id="ARBA00032634"/>
    </source>
</evidence>
<dbReference type="InterPro" id="IPR035979">
    <property type="entry name" value="RBD_domain_sf"/>
</dbReference>
<dbReference type="EMBL" id="ONZQ02000008">
    <property type="protein sequence ID" value="SPO03226.1"/>
    <property type="molecule type" value="Genomic_DNA"/>
</dbReference>
<dbReference type="FunFam" id="3.30.70.330:FF:001147">
    <property type="entry name" value="Pre-rRNA-processing protein esf-2"/>
    <property type="match status" value="1"/>
</dbReference>
<accession>A0AAE8SVX4</accession>
<comment type="similarity">
    <text evidence="2">Belongs to the ESF2/ABP1 family.</text>
</comment>
<dbReference type="Pfam" id="PF00076">
    <property type="entry name" value="RRM_1"/>
    <property type="match status" value="1"/>
</dbReference>
<evidence type="ECO:0000256" key="2">
    <source>
        <dbReference type="ARBA" id="ARBA00005819"/>
    </source>
</evidence>
<evidence type="ECO:0000256" key="6">
    <source>
        <dbReference type="ARBA" id="ARBA00023242"/>
    </source>
</evidence>
<keyword evidence="3" id="KW-0690">Ribosome biogenesis</keyword>
<dbReference type="InterPro" id="IPR034353">
    <property type="entry name" value="ABT1/ESF2_RRM"/>
</dbReference>
<dbReference type="Proteomes" id="UP001187682">
    <property type="component" value="Unassembled WGS sequence"/>
</dbReference>
<keyword evidence="6" id="KW-0539">Nucleus</keyword>
<evidence type="ECO:0000256" key="9">
    <source>
        <dbReference type="PROSITE-ProRule" id="PRU00176"/>
    </source>
</evidence>
<evidence type="ECO:0000256" key="5">
    <source>
        <dbReference type="ARBA" id="ARBA00022884"/>
    </source>
</evidence>
<dbReference type="AlphaFoldDB" id="A0AAE8SVX4"/>
<protein>
    <recommendedName>
        <fullName evidence="8">18S rRNA factor 2</fullName>
    </recommendedName>
</protein>
<keyword evidence="4" id="KW-0698">rRNA processing</keyword>
<feature type="region of interest" description="Disordered" evidence="10">
    <location>
        <begin position="1"/>
        <end position="105"/>
    </location>
</feature>
<evidence type="ECO:0000313" key="12">
    <source>
        <dbReference type="EMBL" id="SPO03226.1"/>
    </source>
</evidence>
<feature type="region of interest" description="Disordered" evidence="10">
    <location>
        <begin position="268"/>
        <end position="306"/>
    </location>
</feature>
<evidence type="ECO:0000256" key="7">
    <source>
        <dbReference type="ARBA" id="ARBA00025024"/>
    </source>
</evidence>
<dbReference type="SMART" id="SM00360">
    <property type="entry name" value="RRM"/>
    <property type="match status" value="1"/>
</dbReference>
<dbReference type="GO" id="GO:0005730">
    <property type="term" value="C:nucleolus"/>
    <property type="evidence" value="ECO:0007669"/>
    <property type="project" value="UniProtKB-SubCell"/>
</dbReference>
<dbReference type="InterPro" id="IPR039119">
    <property type="entry name" value="ABT1/Esf2"/>
</dbReference>
<sequence>MAPEKRNAFLDGDESDDDRSQGYNSDAEVRKGSRATKRRKIDESRDDDAASSDGEGSSAGDNNSDNDDPTQLDDENDKDDADDADAEPAKAAKKHKLPQVKTSDPLRNLVKKNLVQSEASIKKSGVLYVSRVPPFMKPHKLRTLLEPFGTINRTYLAPEDPTSHARRVRAGGNKKRLFTEAWVEFVDKRDAKKAHDLLNARTIGGKKGTYYRDDVWSLVYLKGFKWRDLTAQIEKENAERDARMRAEIRKATRENQEFARNVERAKELDGMKAKREKQGKAETVTGGEKPRIFKQTQRVQNGGANGEQFDNVKRVLSKIF</sequence>
<comment type="caution">
    <text evidence="12">The sequence shown here is derived from an EMBL/GenBank/DDBJ whole genome shotgun (WGS) entry which is preliminary data.</text>
</comment>
<dbReference type="PANTHER" id="PTHR12311:SF7">
    <property type="entry name" value="ACTIVATOR OF BASAL TRANSCRIPTION 1"/>
    <property type="match status" value="1"/>
</dbReference>
<dbReference type="PANTHER" id="PTHR12311">
    <property type="entry name" value="ACTIVATOR OF BASAL TRANSCRIPTION 1"/>
    <property type="match status" value="1"/>
</dbReference>
<proteinExistence type="inferred from homology"/>
<dbReference type="SUPFAM" id="SSF54928">
    <property type="entry name" value="RNA-binding domain, RBD"/>
    <property type="match status" value="1"/>
</dbReference>
<keyword evidence="13" id="KW-1185">Reference proteome</keyword>
<reference evidence="12" key="1">
    <citation type="submission" date="2018-03" db="EMBL/GenBank/DDBJ databases">
        <authorList>
            <person name="Guldener U."/>
        </authorList>
    </citation>
    <scope>NUCLEOTIDE SEQUENCE</scope>
</reference>
<evidence type="ECO:0000256" key="1">
    <source>
        <dbReference type="ARBA" id="ARBA00004604"/>
    </source>
</evidence>
<dbReference type="PROSITE" id="PS50102">
    <property type="entry name" value="RRM"/>
    <property type="match status" value="1"/>
</dbReference>
<dbReference type="GO" id="GO:0034462">
    <property type="term" value="P:small-subunit processome assembly"/>
    <property type="evidence" value="ECO:0007669"/>
    <property type="project" value="TreeGrafter"/>
</dbReference>
<keyword evidence="5 9" id="KW-0694">RNA-binding</keyword>
<dbReference type="GO" id="GO:0000480">
    <property type="term" value="P:endonucleolytic cleavage in 5'-ETS of tricistronic rRNA transcript (SSU-rRNA, 5.8S rRNA, LSU-rRNA)"/>
    <property type="evidence" value="ECO:0007669"/>
    <property type="project" value="TreeGrafter"/>
</dbReference>
<feature type="compositionally biased region" description="Low complexity" evidence="10">
    <location>
        <begin position="51"/>
        <end position="63"/>
    </location>
</feature>
<comment type="subcellular location">
    <subcellularLocation>
        <location evidence="1">Nucleus</location>
        <location evidence="1">Nucleolus</location>
    </subcellularLocation>
</comment>
<organism evidence="12 13">
    <name type="scientific">Cephalotrichum gorgonifer</name>
    <dbReference type="NCBI Taxonomy" id="2041049"/>
    <lineage>
        <taxon>Eukaryota</taxon>
        <taxon>Fungi</taxon>
        <taxon>Dikarya</taxon>
        <taxon>Ascomycota</taxon>
        <taxon>Pezizomycotina</taxon>
        <taxon>Sordariomycetes</taxon>
        <taxon>Hypocreomycetidae</taxon>
        <taxon>Microascales</taxon>
        <taxon>Microascaceae</taxon>
        <taxon>Cephalotrichum</taxon>
    </lineage>
</organism>
<evidence type="ECO:0000259" key="11">
    <source>
        <dbReference type="PROSITE" id="PS50102"/>
    </source>
</evidence>
<dbReference type="Gene3D" id="3.30.70.330">
    <property type="match status" value="1"/>
</dbReference>
<name>A0AAE8SVX4_9PEZI</name>
<evidence type="ECO:0000313" key="13">
    <source>
        <dbReference type="Proteomes" id="UP001187682"/>
    </source>
</evidence>
<comment type="function">
    <text evidence="7">Involved in the small subunit (SSU) processome assembly and function, and in the 18S rRNA synthesis. Required for the early cleavages at sites A0, A1 and A2.</text>
</comment>
<dbReference type="GO" id="GO:0003723">
    <property type="term" value="F:RNA binding"/>
    <property type="evidence" value="ECO:0007669"/>
    <property type="project" value="UniProtKB-UniRule"/>
</dbReference>
<feature type="domain" description="RRM" evidence="11">
    <location>
        <begin position="125"/>
        <end position="207"/>
    </location>
</feature>
<dbReference type="InterPro" id="IPR012677">
    <property type="entry name" value="Nucleotide-bd_a/b_plait_sf"/>
</dbReference>
<feature type="compositionally biased region" description="Basic and acidic residues" evidence="10">
    <location>
        <begin position="268"/>
        <end position="280"/>
    </location>
</feature>
<evidence type="ECO:0000256" key="3">
    <source>
        <dbReference type="ARBA" id="ARBA00022517"/>
    </source>
</evidence>
<dbReference type="CDD" id="cd12263">
    <property type="entry name" value="RRM_ABT1_like"/>
    <property type="match status" value="1"/>
</dbReference>
<evidence type="ECO:0000256" key="4">
    <source>
        <dbReference type="ARBA" id="ARBA00022552"/>
    </source>
</evidence>
<gene>
    <name evidence="12" type="ORF">DNG_05908</name>
</gene>
<dbReference type="GO" id="GO:0000472">
    <property type="term" value="P:endonucleolytic cleavage to generate mature 5'-end of SSU-rRNA from (SSU-rRNA, 5.8S rRNA, LSU-rRNA)"/>
    <property type="evidence" value="ECO:0007669"/>
    <property type="project" value="TreeGrafter"/>
</dbReference>
<feature type="compositionally biased region" description="Acidic residues" evidence="10">
    <location>
        <begin position="64"/>
        <end position="86"/>
    </location>
</feature>
<evidence type="ECO:0000256" key="10">
    <source>
        <dbReference type="SAM" id="MobiDB-lite"/>
    </source>
</evidence>
<dbReference type="InterPro" id="IPR000504">
    <property type="entry name" value="RRM_dom"/>
</dbReference>